<dbReference type="RefSeq" id="XP_033572797.1">
    <property type="nucleotide sequence ID" value="XM_033729096.1"/>
</dbReference>
<dbReference type="GeneID" id="54469989"/>
<dbReference type="InterPro" id="IPR036770">
    <property type="entry name" value="Ankyrin_rpt-contain_sf"/>
</dbReference>
<dbReference type="EMBL" id="MU003708">
    <property type="protein sequence ID" value="KAF2805833.1"/>
    <property type="molecule type" value="Genomic_DNA"/>
</dbReference>
<reference evidence="1 3" key="1">
    <citation type="journal article" date="2020" name="Stud. Mycol.">
        <title>101 Dothideomycetes genomes: a test case for predicting lifestyles and emergence of pathogens.</title>
        <authorList>
            <person name="Haridas S."/>
            <person name="Albert R."/>
            <person name="Binder M."/>
            <person name="Bloem J."/>
            <person name="Labutti K."/>
            <person name="Salamov A."/>
            <person name="Andreopoulos B."/>
            <person name="Baker S."/>
            <person name="Barry K."/>
            <person name="Bills G."/>
            <person name="Bluhm B."/>
            <person name="Cannon C."/>
            <person name="Castanera R."/>
            <person name="Culley D."/>
            <person name="Daum C."/>
            <person name="Ezra D."/>
            <person name="Gonzalez J."/>
            <person name="Henrissat B."/>
            <person name="Kuo A."/>
            <person name="Liang C."/>
            <person name="Lipzen A."/>
            <person name="Lutzoni F."/>
            <person name="Magnuson J."/>
            <person name="Mondo S."/>
            <person name="Nolan M."/>
            <person name="Ohm R."/>
            <person name="Pangilinan J."/>
            <person name="Park H.-J."/>
            <person name="Ramirez L."/>
            <person name="Alfaro M."/>
            <person name="Sun H."/>
            <person name="Tritt A."/>
            <person name="Yoshinaga Y."/>
            <person name="Zwiers L.-H."/>
            <person name="Turgeon B."/>
            <person name="Goodwin S."/>
            <person name="Spatafora J."/>
            <person name="Crous P."/>
            <person name="Grigoriev I."/>
        </authorList>
    </citation>
    <scope>NUCLEOTIDE SEQUENCE</scope>
    <source>
        <strain evidence="1 3">CBS 304.34</strain>
    </source>
</reference>
<dbReference type="Gene3D" id="1.25.40.20">
    <property type="entry name" value="Ankyrin repeat-containing domain"/>
    <property type="match status" value="1"/>
</dbReference>
<accession>A0A6A6YBE8</accession>
<protein>
    <recommendedName>
        <fullName evidence="4">Ankyrin</fullName>
    </recommendedName>
</protein>
<evidence type="ECO:0008006" key="4">
    <source>
        <dbReference type="Google" id="ProtNLM"/>
    </source>
</evidence>
<evidence type="ECO:0000313" key="3">
    <source>
        <dbReference type="RefSeq" id="XP_033572797.1"/>
    </source>
</evidence>
<evidence type="ECO:0000313" key="2">
    <source>
        <dbReference type="Proteomes" id="UP000504636"/>
    </source>
</evidence>
<proteinExistence type="predicted"/>
<reference evidence="3" key="3">
    <citation type="submission" date="2025-04" db="UniProtKB">
        <authorList>
            <consortium name="RefSeq"/>
        </authorList>
    </citation>
    <scope>IDENTIFICATION</scope>
    <source>
        <strain evidence="3">CBS 304.34</strain>
    </source>
</reference>
<evidence type="ECO:0000313" key="1">
    <source>
        <dbReference type="EMBL" id="KAF2805833.1"/>
    </source>
</evidence>
<dbReference type="Proteomes" id="UP000504636">
    <property type="component" value="Unplaced"/>
</dbReference>
<reference evidence="3" key="2">
    <citation type="submission" date="2020-04" db="EMBL/GenBank/DDBJ databases">
        <authorList>
            <consortium name="NCBI Genome Project"/>
        </authorList>
    </citation>
    <scope>NUCLEOTIDE SEQUENCE</scope>
    <source>
        <strain evidence="3">CBS 304.34</strain>
    </source>
</reference>
<dbReference type="AlphaFoldDB" id="A0A6A6YBE8"/>
<sequence length="190" mass="21122">MMANQKEPSSYRAWVIRAVTNSICNKIGQTDDDSVIRNIAEQLCHLYRNADHFTYRSFQGCSRDNTILAAAAYLNYQDFTKKLLANGYDPEKNTPFGLPVWAAAFAGNNSVVELLLTSGTGVTLRKRCFAISGAANGGHLDTFNLLFSPRFGHMVPGNATYPFLKEGLYRTSNPRIFDQTVALLKPYSHS</sequence>
<dbReference type="SUPFAM" id="SSF48403">
    <property type="entry name" value="Ankyrin repeat"/>
    <property type="match status" value="1"/>
</dbReference>
<keyword evidence="2" id="KW-1185">Reference proteome</keyword>
<organism evidence="1">
    <name type="scientific">Mytilinidion resinicola</name>
    <dbReference type="NCBI Taxonomy" id="574789"/>
    <lineage>
        <taxon>Eukaryota</taxon>
        <taxon>Fungi</taxon>
        <taxon>Dikarya</taxon>
        <taxon>Ascomycota</taxon>
        <taxon>Pezizomycotina</taxon>
        <taxon>Dothideomycetes</taxon>
        <taxon>Pleosporomycetidae</taxon>
        <taxon>Mytilinidiales</taxon>
        <taxon>Mytilinidiaceae</taxon>
        <taxon>Mytilinidion</taxon>
    </lineage>
</organism>
<name>A0A6A6YBE8_9PEZI</name>
<gene>
    <name evidence="1 3" type="ORF">BDZ99DRAFT_99444</name>
</gene>